<gene>
    <name evidence="3" type="primary">xerD_4</name>
    <name evidence="3" type="ORF">BG845_05000</name>
</gene>
<organism evidence="3 4">
    <name type="scientific">Pseudonocardia autotrophica</name>
    <name type="common">Amycolata autotrophica</name>
    <name type="synonym">Nocardia autotrophica</name>
    <dbReference type="NCBI Taxonomy" id="2074"/>
    <lineage>
        <taxon>Bacteria</taxon>
        <taxon>Bacillati</taxon>
        <taxon>Actinomycetota</taxon>
        <taxon>Actinomycetes</taxon>
        <taxon>Pseudonocardiales</taxon>
        <taxon>Pseudonocardiaceae</taxon>
        <taxon>Pseudonocardia</taxon>
    </lineage>
</organism>
<dbReference type="CDD" id="cd00397">
    <property type="entry name" value="DNA_BRE_C"/>
    <property type="match status" value="1"/>
</dbReference>
<sequence>MDLLEDWALPALNRYVLLERPPEAQTPLLFLIGGRGARRDHALSYDGLVRLFQRAAARAGVREPWLTPHSLRHTHATRMTELGMRELTLMRRLGHAHPDSTKVYVRLTDHQVRDDYRTALEQGPQPETAR</sequence>
<dbReference type="GO" id="GO:0006310">
    <property type="term" value="P:DNA recombination"/>
    <property type="evidence" value="ECO:0007669"/>
    <property type="project" value="UniProtKB-KW"/>
</dbReference>
<dbReference type="PROSITE" id="PS51898">
    <property type="entry name" value="TYR_RECOMBINASE"/>
    <property type="match status" value="1"/>
</dbReference>
<comment type="caution">
    <text evidence="3">The sequence shown here is derived from an EMBL/GenBank/DDBJ whole genome shotgun (WGS) entry which is preliminary data.</text>
</comment>
<keyword evidence="1" id="KW-0233">DNA recombination</keyword>
<dbReference type="SUPFAM" id="SSF56349">
    <property type="entry name" value="DNA breaking-rejoining enzymes"/>
    <property type="match status" value="1"/>
</dbReference>
<dbReference type="GO" id="GO:0003677">
    <property type="term" value="F:DNA binding"/>
    <property type="evidence" value="ECO:0007669"/>
    <property type="project" value="InterPro"/>
</dbReference>
<feature type="domain" description="Tyr recombinase" evidence="2">
    <location>
        <begin position="1"/>
        <end position="117"/>
    </location>
</feature>
<protein>
    <submittedName>
        <fullName evidence="3">Tyrosine recombinase XerD</fullName>
    </submittedName>
</protein>
<dbReference type="EMBL" id="MIGB01000033">
    <property type="protein sequence ID" value="OSY37117.1"/>
    <property type="molecule type" value="Genomic_DNA"/>
</dbReference>
<keyword evidence="4" id="KW-1185">Reference proteome</keyword>
<dbReference type="InterPro" id="IPR002104">
    <property type="entry name" value="Integrase_catalytic"/>
</dbReference>
<reference evidence="3 4" key="1">
    <citation type="submission" date="2016-09" db="EMBL/GenBank/DDBJ databases">
        <title>Pseudonocardia autotrophica DSM535, a candidate organism with high potential of specific P450 cytochromes.</title>
        <authorList>
            <person name="Grumaz C."/>
            <person name="Vainshtein Y."/>
            <person name="Kirstahler P."/>
            <person name="Sohn K."/>
        </authorList>
    </citation>
    <scope>NUCLEOTIDE SEQUENCE [LARGE SCALE GENOMIC DNA]</scope>
    <source>
        <strain evidence="3 4">DSM 535</strain>
    </source>
</reference>
<evidence type="ECO:0000313" key="4">
    <source>
        <dbReference type="Proteomes" id="UP000194360"/>
    </source>
</evidence>
<dbReference type="Pfam" id="PF00589">
    <property type="entry name" value="Phage_integrase"/>
    <property type="match status" value="1"/>
</dbReference>
<dbReference type="Proteomes" id="UP000194360">
    <property type="component" value="Unassembled WGS sequence"/>
</dbReference>
<dbReference type="InterPro" id="IPR013762">
    <property type="entry name" value="Integrase-like_cat_sf"/>
</dbReference>
<dbReference type="AlphaFoldDB" id="A0A1Y2MQX0"/>
<dbReference type="GO" id="GO:0015074">
    <property type="term" value="P:DNA integration"/>
    <property type="evidence" value="ECO:0007669"/>
    <property type="project" value="InterPro"/>
</dbReference>
<proteinExistence type="predicted"/>
<name>A0A1Y2MQX0_PSEAH</name>
<dbReference type="Gene3D" id="1.10.443.10">
    <property type="entry name" value="Intergrase catalytic core"/>
    <property type="match status" value="1"/>
</dbReference>
<dbReference type="STRING" id="2074.BG845_05000"/>
<dbReference type="InterPro" id="IPR011010">
    <property type="entry name" value="DNA_brk_join_enz"/>
</dbReference>
<evidence type="ECO:0000259" key="2">
    <source>
        <dbReference type="PROSITE" id="PS51898"/>
    </source>
</evidence>
<evidence type="ECO:0000313" key="3">
    <source>
        <dbReference type="EMBL" id="OSY37117.1"/>
    </source>
</evidence>
<evidence type="ECO:0000256" key="1">
    <source>
        <dbReference type="ARBA" id="ARBA00023172"/>
    </source>
</evidence>
<accession>A0A1Y2MQX0</accession>